<feature type="coiled-coil region" evidence="10">
    <location>
        <begin position="76"/>
        <end position="103"/>
    </location>
</feature>
<dbReference type="InterPro" id="IPR015946">
    <property type="entry name" value="KH_dom-like_a/b"/>
</dbReference>
<dbReference type="Proteomes" id="UP000249300">
    <property type="component" value="Chromosome 1"/>
</dbReference>
<dbReference type="InterPro" id="IPR004087">
    <property type="entry name" value="KH_dom"/>
</dbReference>
<dbReference type="GO" id="GO:0006412">
    <property type="term" value="P:translation"/>
    <property type="evidence" value="ECO:0007669"/>
    <property type="project" value="UniProtKB-UniRule"/>
</dbReference>
<evidence type="ECO:0000256" key="2">
    <source>
        <dbReference type="ARBA" id="ARBA00022730"/>
    </source>
</evidence>
<dbReference type="HAMAP" id="MF_01309_B">
    <property type="entry name" value="Ribosomal_uS3_B"/>
    <property type="match status" value="1"/>
</dbReference>
<dbReference type="STRING" id="393921.HQ45_04930"/>
<keyword evidence="2 8" id="KW-0699">rRNA-binding</keyword>
<feature type="compositionally biased region" description="Basic residues" evidence="11">
    <location>
        <begin position="237"/>
        <end position="249"/>
    </location>
</feature>
<dbReference type="NCBIfam" id="TIGR01009">
    <property type="entry name" value="rpsC_bact"/>
    <property type="match status" value="1"/>
</dbReference>
<evidence type="ECO:0000256" key="11">
    <source>
        <dbReference type="SAM" id="MobiDB-lite"/>
    </source>
</evidence>
<dbReference type="AlphaFoldDB" id="A0A0A2FV95"/>
<keyword evidence="5 8" id="KW-0687">Ribonucleoprotein</keyword>
<dbReference type="GO" id="GO:0019843">
    <property type="term" value="F:rRNA binding"/>
    <property type="evidence" value="ECO:0007669"/>
    <property type="project" value="UniProtKB-UniRule"/>
</dbReference>
<evidence type="ECO:0000256" key="7">
    <source>
        <dbReference type="ARBA" id="ARBA00035257"/>
    </source>
</evidence>
<organism evidence="13 15">
    <name type="scientific">Porphyromonas crevioricanis</name>
    <dbReference type="NCBI Taxonomy" id="393921"/>
    <lineage>
        <taxon>Bacteria</taxon>
        <taxon>Pseudomonadati</taxon>
        <taxon>Bacteroidota</taxon>
        <taxon>Bacteroidia</taxon>
        <taxon>Bacteroidales</taxon>
        <taxon>Porphyromonadaceae</taxon>
        <taxon>Porphyromonas</taxon>
    </lineage>
</organism>
<sequence>MGQKTNPISNRLGIIRGWDSNWFGGRNYGETLLEDSKIRRYLDARLAKASVSRVVIERALKLVTVTICTSRPGLIIGKGGQEVDKLKEELKSLTDKKDVQINIFEIRKPELDAKIVADGIARQLEGKINYRRAIKMAIASSMRMGAEGIKVQLSGRLNGAEMARSEMYKEGRTPLHTLRADIDYAQAEALTKVGLIGVKVWICKGEVYEKRDLAPSFAVAKNAGRRDPLGRGDRERGGRRRGGARRGNR</sequence>
<dbReference type="FunFam" id="3.30.1140.32:FF:000007">
    <property type="entry name" value="30S ribosomal protein S3"/>
    <property type="match status" value="1"/>
</dbReference>
<evidence type="ECO:0000313" key="15">
    <source>
        <dbReference type="Proteomes" id="UP000030136"/>
    </source>
</evidence>
<name>A0A0A2FV95_9PORP</name>
<dbReference type="Pfam" id="PF00189">
    <property type="entry name" value="Ribosomal_S3_C"/>
    <property type="match status" value="1"/>
</dbReference>
<dbReference type="InterPro" id="IPR004044">
    <property type="entry name" value="KH_dom_type_2"/>
</dbReference>
<dbReference type="InterPro" id="IPR001351">
    <property type="entry name" value="Ribosomal_uS3_C"/>
</dbReference>
<dbReference type="InterPro" id="IPR036419">
    <property type="entry name" value="Ribosomal_S3_C_sf"/>
</dbReference>
<dbReference type="Gene3D" id="3.30.1140.32">
    <property type="entry name" value="Ribosomal protein S3, C-terminal domain"/>
    <property type="match status" value="1"/>
</dbReference>
<evidence type="ECO:0000256" key="5">
    <source>
        <dbReference type="ARBA" id="ARBA00023274"/>
    </source>
</evidence>
<evidence type="ECO:0000256" key="3">
    <source>
        <dbReference type="ARBA" id="ARBA00022884"/>
    </source>
</evidence>
<comment type="similarity">
    <text evidence="1 8 9">Belongs to the universal ribosomal protein uS3 family.</text>
</comment>
<evidence type="ECO:0000313" key="14">
    <source>
        <dbReference type="EMBL" id="SQH72544.1"/>
    </source>
</evidence>
<accession>A0A0A2FV95</accession>
<dbReference type="EMBL" id="LS483447">
    <property type="protein sequence ID" value="SQH72544.1"/>
    <property type="molecule type" value="Genomic_DNA"/>
</dbReference>
<dbReference type="InterPro" id="IPR005704">
    <property type="entry name" value="Ribosomal_uS3_bac-typ"/>
</dbReference>
<feature type="domain" description="KH type-2" evidence="12">
    <location>
        <begin position="38"/>
        <end position="107"/>
    </location>
</feature>
<dbReference type="FunFam" id="3.30.300.20:FF:000001">
    <property type="entry name" value="30S ribosomal protein S3"/>
    <property type="match status" value="1"/>
</dbReference>
<keyword evidence="16" id="KW-1185">Reference proteome</keyword>
<dbReference type="SMART" id="SM00322">
    <property type="entry name" value="KH"/>
    <property type="match status" value="1"/>
</dbReference>
<dbReference type="RefSeq" id="WP_023936926.1">
    <property type="nucleotide sequence ID" value="NZ_FUXH01000006.1"/>
</dbReference>
<evidence type="ECO:0000256" key="4">
    <source>
        <dbReference type="ARBA" id="ARBA00022980"/>
    </source>
</evidence>
<dbReference type="InterPro" id="IPR018280">
    <property type="entry name" value="Ribosomal_uS3_CS"/>
</dbReference>
<feature type="compositionally biased region" description="Basic and acidic residues" evidence="11">
    <location>
        <begin position="224"/>
        <end position="236"/>
    </location>
</feature>
<dbReference type="EMBL" id="JQJC01000014">
    <property type="protein sequence ID" value="KGN94903.1"/>
    <property type="molecule type" value="Genomic_DNA"/>
</dbReference>
<dbReference type="GO" id="GO:0022627">
    <property type="term" value="C:cytosolic small ribosomal subunit"/>
    <property type="evidence" value="ECO:0007669"/>
    <property type="project" value="TreeGrafter"/>
</dbReference>
<dbReference type="OrthoDB" id="9806396at2"/>
<dbReference type="PROSITE" id="PS50823">
    <property type="entry name" value="KH_TYPE_2"/>
    <property type="match status" value="1"/>
</dbReference>
<dbReference type="CDD" id="cd02412">
    <property type="entry name" value="KH-II_30S_S3"/>
    <property type="match status" value="1"/>
</dbReference>
<dbReference type="SUPFAM" id="SSF54814">
    <property type="entry name" value="Prokaryotic type KH domain (KH-domain type II)"/>
    <property type="match status" value="1"/>
</dbReference>
<dbReference type="PANTHER" id="PTHR11760">
    <property type="entry name" value="30S/40S RIBOSOMAL PROTEIN S3"/>
    <property type="match status" value="1"/>
</dbReference>
<comment type="subunit">
    <text evidence="8">Part of the 30S ribosomal subunit. Forms a tight complex with proteins S10 and S14.</text>
</comment>
<dbReference type="Gene3D" id="3.30.300.20">
    <property type="match status" value="1"/>
</dbReference>
<feature type="region of interest" description="Disordered" evidence="11">
    <location>
        <begin position="223"/>
        <end position="249"/>
    </location>
</feature>
<dbReference type="SUPFAM" id="SSF54821">
    <property type="entry name" value="Ribosomal protein S3 C-terminal domain"/>
    <property type="match status" value="1"/>
</dbReference>
<dbReference type="GO" id="GO:0003735">
    <property type="term" value="F:structural constituent of ribosome"/>
    <property type="evidence" value="ECO:0007669"/>
    <property type="project" value="InterPro"/>
</dbReference>
<keyword evidence="3 8" id="KW-0694">RNA-binding</keyword>
<dbReference type="GO" id="GO:0003729">
    <property type="term" value="F:mRNA binding"/>
    <property type="evidence" value="ECO:0007669"/>
    <property type="project" value="UniProtKB-UniRule"/>
</dbReference>
<dbReference type="PANTHER" id="PTHR11760:SF19">
    <property type="entry name" value="SMALL RIBOSOMAL SUBUNIT PROTEIN US3C"/>
    <property type="match status" value="1"/>
</dbReference>
<evidence type="ECO:0000256" key="6">
    <source>
        <dbReference type="ARBA" id="ARBA00024998"/>
    </source>
</evidence>
<gene>
    <name evidence="8 14" type="primary">rpsC</name>
    <name evidence="13" type="ORF">HQ38_05095</name>
    <name evidence="14" type="ORF">NCTC12858_00367</name>
</gene>
<dbReference type="PROSITE" id="PS00548">
    <property type="entry name" value="RIBOSOMAL_S3"/>
    <property type="match status" value="1"/>
</dbReference>
<dbReference type="InterPro" id="IPR057258">
    <property type="entry name" value="Ribosomal_uS3"/>
</dbReference>
<dbReference type="KEGG" id="pcre:NCTC12858_00367"/>
<comment type="function">
    <text evidence="6 8">Binds the lower part of the 30S subunit head. Binds mRNA in the 70S ribosome, positioning it for translation.</text>
</comment>
<evidence type="ECO:0000256" key="9">
    <source>
        <dbReference type="RuleBase" id="RU003624"/>
    </source>
</evidence>
<dbReference type="eggNOG" id="COG0092">
    <property type="taxonomic scope" value="Bacteria"/>
</dbReference>
<dbReference type="Proteomes" id="UP000030136">
    <property type="component" value="Unassembled WGS sequence"/>
</dbReference>
<evidence type="ECO:0000259" key="12">
    <source>
        <dbReference type="PROSITE" id="PS50823"/>
    </source>
</evidence>
<evidence type="ECO:0000313" key="16">
    <source>
        <dbReference type="Proteomes" id="UP000249300"/>
    </source>
</evidence>
<evidence type="ECO:0000256" key="1">
    <source>
        <dbReference type="ARBA" id="ARBA00010761"/>
    </source>
</evidence>
<dbReference type="InterPro" id="IPR009019">
    <property type="entry name" value="KH_sf_prok-type"/>
</dbReference>
<protein>
    <recommendedName>
        <fullName evidence="7 8">Small ribosomal subunit protein uS3</fullName>
    </recommendedName>
</protein>
<dbReference type="Pfam" id="PF07650">
    <property type="entry name" value="KH_2"/>
    <property type="match status" value="1"/>
</dbReference>
<reference evidence="14 16" key="2">
    <citation type="submission" date="2018-06" db="EMBL/GenBank/DDBJ databases">
        <authorList>
            <consortium name="Pathogen Informatics"/>
            <person name="Doyle S."/>
        </authorList>
    </citation>
    <scope>NUCLEOTIDE SEQUENCE [LARGE SCALE GENOMIC DNA]</scope>
    <source>
        <strain evidence="14 16">NCTC12858</strain>
    </source>
</reference>
<keyword evidence="4 8" id="KW-0689">Ribosomal protein</keyword>
<evidence type="ECO:0000256" key="10">
    <source>
        <dbReference type="SAM" id="Coils"/>
    </source>
</evidence>
<reference evidence="13 15" key="1">
    <citation type="submission" date="2014-08" db="EMBL/GenBank/DDBJ databases">
        <title>Porphyromonas crevioricanis strain:COT-253_OH1447 Genome sequencing.</title>
        <authorList>
            <person name="Wallis C."/>
            <person name="Deusch O."/>
            <person name="O'Flynn C."/>
            <person name="Davis I."/>
            <person name="Jospin G."/>
            <person name="Darling A.E."/>
            <person name="Coil D.A."/>
            <person name="Alexiev A."/>
            <person name="Horsfall A."/>
            <person name="Kirkwood N."/>
            <person name="Harris S."/>
            <person name="Eisen J.A."/>
        </authorList>
    </citation>
    <scope>NUCLEOTIDE SEQUENCE [LARGE SCALE GENOMIC DNA]</scope>
    <source>
        <strain evidence="15">COT-253 OH1447</strain>
        <strain evidence="13">COT-253_OH1447</strain>
    </source>
</reference>
<proteinExistence type="inferred from homology"/>
<evidence type="ECO:0000256" key="8">
    <source>
        <dbReference type="HAMAP-Rule" id="MF_01309"/>
    </source>
</evidence>
<evidence type="ECO:0000313" key="13">
    <source>
        <dbReference type="EMBL" id="KGN94903.1"/>
    </source>
</evidence>
<keyword evidence="10" id="KW-0175">Coiled coil</keyword>